<name>A0AAD8C270_BIOPF</name>
<accession>A0AAD8C270</accession>
<keyword evidence="2" id="KW-1003">Cell membrane</keyword>
<evidence type="ECO:0000313" key="12">
    <source>
        <dbReference type="EMBL" id="KAK0064044.1"/>
    </source>
</evidence>
<evidence type="ECO:0000256" key="5">
    <source>
        <dbReference type="ARBA" id="ARBA00023040"/>
    </source>
</evidence>
<evidence type="ECO:0000256" key="2">
    <source>
        <dbReference type="ARBA" id="ARBA00022475"/>
    </source>
</evidence>
<evidence type="ECO:0000256" key="1">
    <source>
        <dbReference type="ARBA" id="ARBA00004651"/>
    </source>
</evidence>
<dbReference type="Proteomes" id="UP001233172">
    <property type="component" value="Unassembled WGS sequence"/>
</dbReference>
<keyword evidence="6 10" id="KW-0472">Membrane</keyword>
<reference evidence="12" key="1">
    <citation type="journal article" date="2023" name="PLoS Negl. Trop. Dis.">
        <title>A genome sequence for Biomphalaria pfeifferi, the major vector snail for the human-infecting parasite Schistosoma mansoni.</title>
        <authorList>
            <person name="Bu L."/>
            <person name="Lu L."/>
            <person name="Laidemitt M.R."/>
            <person name="Zhang S.M."/>
            <person name="Mutuku M."/>
            <person name="Mkoji G."/>
            <person name="Steinauer M."/>
            <person name="Loker E.S."/>
        </authorList>
    </citation>
    <scope>NUCLEOTIDE SEQUENCE</scope>
    <source>
        <strain evidence="12">KasaAsao</strain>
    </source>
</reference>
<keyword evidence="3 10" id="KW-0812">Transmembrane</keyword>
<dbReference type="InterPro" id="IPR017452">
    <property type="entry name" value="GPCR_Rhodpsn_7TM"/>
</dbReference>
<feature type="compositionally biased region" description="Polar residues" evidence="9">
    <location>
        <begin position="466"/>
        <end position="478"/>
    </location>
</feature>
<dbReference type="PANTHER" id="PTHR24248:SF163">
    <property type="entry name" value="HISTAMINE H2 RECEPTOR-LIKE"/>
    <property type="match status" value="1"/>
</dbReference>
<evidence type="ECO:0000256" key="4">
    <source>
        <dbReference type="ARBA" id="ARBA00022989"/>
    </source>
</evidence>
<keyword evidence="4 10" id="KW-1133">Transmembrane helix</keyword>
<organism evidence="12 13">
    <name type="scientific">Biomphalaria pfeifferi</name>
    <name type="common">Bloodfluke planorb</name>
    <name type="synonym">Freshwater snail</name>
    <dbReference type="NCBI Taxonomy" id="112525"/>
    <lineage>
        <taxon>Eukaryota</taxon>
        <taxon>Metazoa</taxon>
        <taxon>Spiralia</taxon>
        <taxon>Lophotrochozoa</taxon>
        <taxon>Mollusca</taxon>
        <taxon>Gastropoda</taxon>
        <taxon>Heterobranchia</taxon>
        <taxon>Euthyneura</taxon>
        <taxon>Panpulmonata</taxon>
        <taxon>Hygrophila</taxon>
        <taxon>Lymnaeoidea</taxon>
        <taxon>Planorbidae</taxon>
        <taxon>Biomphalaria</taxon>
    </lineage>
</organism>
<dbReference type="PRINTS" id="PR00237">
    <property type="entry name" value="GPCRRHODOPSN"/>
</dbReference>
<dbReference type="AlphaFoldDB" id="A0AAD8C270"/>
<evidence type="ECO:0000256" key="3">
    <source>
        <dbReference type="ARBA" id="ARBA00022692"/>
    </source>
</evidence>
<evidence type="ECO:0000256" key="6">
    <source>
        <dbReference type="ARBA" id="ARBA00023136"/>
    </source>
</evidence>
<dbReference type="InterPro" id="IPR000276">
    <property type="entry name" value="GPCR_Rhodpsn"/>
</dbReference>
<comment type="subcellular location">
    <subcellularLocation>
        <location evidence="1">Cell membrane</location>
        <topology evidence="1">Multi-pass membrane protein</topology>
    </subcellularLocation>
</comment>
<comment type="caution">
    <text evidence="12">The sequence shown here is derived from an EMBL/GenBank/DDBJ whole genome shotgun (WGS) entry which is preliminary data.</text>
</comment>
<feature type="compositionally biased region" description="Acidic residues" evidence="9">
    <location>
        <begin position="27"/>
        <end position="81"/>
    </location>
</feature>
<evidence type="ECO:0000313" key="13">
    <source>
        <dbReference type="Proteomes" id="UP001233172"/>
    </source>
</evidence>
<dbReference type="GO" id="GO:0071880">
    <property type="term" value="P:adenylate cyclase-activating adrenergic receptor signaling pathway"/>
    <property type="evidence" value="ECO:0007669"/>
    <property type="project" value="TreeGrafter"/>
</dbReference>
<dbReference type="Gene3D" id="1.20.1070.10">
    <property type="entry name" value="Rhodopsin 7-helix transmembrane proteins"/>
    <property type="match status" value="1"/>
</dbReference>
<feature type="domain" description="G-protein coupled receptors family 1 profile" evidence="11">
    <location>
        <begin position="364"/>
        <end position="441"/>
    </location>
</feature>
<feature type="non-terminal residue" evidence="12">
    <location>
        <position position="478"/>
    </location>
</feature>
<dbReference type="GO" id="GO:0004930">
    <property type="term" value="F:G protein-coupled receptor activity"/>
    <property type="evidence" value="ECO:0007669"/>
    <property type="project" value="UniProtKB-KW"/>
</dbReference>
<evidence type="ECO:0000256" key="7">
    <source>
        <dbReference type="ARBA" id="ARBA00023170"/>
    </source>
</evidence>
<gene>
    <name evidence="12" type="ORF">Bpfe_006729</name>
</gene>
<feature type="region of interest" description="Disordered" evidence="9">
    <location>
        <begin position="27"/>
        <end position="90"/>
    </location>
</feature>
<feature type="region of interest" description="Disordered" evidence="9">
    <location>
        <begin position="459"/>
        <end position="478"/>
    </location>
</feature>
<dbReference type="GO" id="GO:0043410">
    <property type="term" value="P:positive regulation of MAPK cascade"/>
    <property type="evidence" value="ECO:0007669"/>
    <property type="project" value="TreeGrafter"/>
</dbReference>
<dbReference type="SUPFAM" id="SSF81321">
    <property type="entry name" value="Family A G protein-coupled receptor-like"/>
    <property type="match status" value="1"/>
</dbReference>
<feature type="transmembrane region" description="Helical" evidence="10">
    <location>
        <begin position="426"/>
        <end position="444"/>
    </location>
</feature>
<dbReference type="EMBL" id="JASAOG010000019">
    <property type="protein sequence ID" value="KAK0064044.1"/>
    <property type="molecule type" value="Genomic_DNA"/>
</dbReference>
<dbReference type="PROSITE" id="PS50262">
    <property type="entry name" value="G_PROTEIN_RECEP_F1_2"/>
    <property type="match status" value="1"/>
</dbReference>
<evidence type="ECO:0000256" key="10">
    <source>
        <dbReference type="SAM" id="Phobius"/>
    </source>
</evidence>
<keyword evidence="13" id="KW-1185">Reference proteome</keyword>
<evidence type="ECO:0000256" key="8">
    <source>
        <dbReference type="ARBA" id="ARBA00023224"/>
    </source>
</evidence>
<keyword evidence="7 12" id="KW-0675">Receptor</keyword>
<dbReference type="Pfam" id="PF00001">
    <property type="entry name" value="7tm_1"/>
    <property type="match status" value="1"/>
</dbReference>
<keyword evidence="8" id="KW-0807">Transducer</keyword>
<evidence type="ECO:0000259" key="11">
    <source>
        <dbReference type="PROSITE" id="PS50262"/>
    </source>
</evidence>
<sequence>LTFVTCVCCLRLRADERPAHYACLAEEEVEKEVEEEVEEEVEKDVEKEVEEEVEKDVEKEVEEEVEKDVEKEVEEEVEEETSGAKDKPPFLLDANTLRNERIESSAIQDVVAISGNSQTKIVTGGVSCGVNGNIGVNGVSGSDMCVSGSFSVGVSGGVRDCVSSGVSVSGGVSDCVRGGVRDGVSVSGGVSDCVRGGVRDGVSVSGGVSDCVRGGVRDGVSVSGGVSDCVRGGVRDGVSVSGGVSDCVRGGVRDGVSVSGGVSDCVRGGVRDGVSVSGGVSDCVRGGVRDGVSVDVGQSNGELIANQSDVRTTTTTTVSQGHDLDRSTPNSTVTTQIAYISTVQVPEDNVHLVQKAQFLPFDNRASKKQNAPKPLESNRASRERRVFMTLTYIIIAYLVCWVPFHFVFDITSLDPEAVPKVLYDFTFWMTYVNSTINPFLYNFGNSEFKQAFKKIVSRQRRRTDRSSNFPNTTSSIQN</sequence>
<protein>
    <submittedName>
        <fullName evidence="12">Alpha-2B adrenergic receptor</fullName>
    </submittedName>
</protein>
<evidence type="ECO:0000256" key="9">
    <source>
        <dbReference type="SAM" id="MobiDB-lite"/>
    </source>
</evidence>
<dbReference type="PANTHER" id="PTHR24248">
    <property type="entry name" value="ADRENERGIC RECEPTOR-RELATED G-PROTEIN COUPLED RECEPTOR"/>
    <property type="match status" value="1"/>
</dbReference>
<feature type="transmembrane region" description="Helical" evidence="10">
    <location>
        <begin position="386"/>
        <end position="406"/>
    </location>
</feature>
<dbReference type="GO" id="GO:0005886">
    <property type="term" value="C:plasma membrane"/>
    <property type="evidence" value="ECO:0007669"/>
    <property type="project" value="UniProtKB-SubCell"/>
</dbReference>
<reference evidence="12" key="2">
    <citation type="submission" date="2023-04" db="EMBL/GenBank/DDBJ databases">
        <authorList>
            <person name="Bu L."/>
            <person name="Lu L."/>
            <person name="Laidemitt M.R."/>
            <person name="Zhang S.M."/>
            <person name="Mutuku M."/>
            <person name="Mkoji G."/>
            <person name="Steinauer M."/>
            <person name="Loker E.S."/>
        </authorList>
    </citation>
    <scope>NUCLEOTIDE SEQUENCE</scope>
    <source>
        <strain evidence="12">KasaAsao</strain>
        <tissue evidence="12">Whole Snail</tissue>
    </source>
</reference>
<keyword evidence="5" id="KW-0297">G-protein coupled receptor</keyword>
<proteinExistence type="predicted"/>